<dbReference type="EMBL" id="CAUOFW020006603">
    <property type="protein sequence ID" value="CAK9175394.1"/>
    <property type="molecule type" value="Genomic_DNA"/>
</dbReference>
<proteinExistence type="inferred from homology"/>
<evidence type="ECO:0000256" key="1">
    <source>
        <dbReference type="ARBA" id="ARBA00009624"/>
    </source>
</evidence>
<evidence type="ECO:0000313" key="2">
    <source>
        <dbReference type="EMBL" id="CAK9175394.1"/>
    </source>
</evidence>
<keyword evidence="3" id="KW-1185">Reference proteome</keyword>
<organism evidence="2 3">
    <name type="scientific">Ilex paraguariensis</name>
    <name type="common">yerba mate</name>
    <dbReference type="NCBI Taxonomy" id="185542"/>
    <lineage>
        <taxon>Eukaryota</taxon>
        <taxon>Viridiplantae</taxon>
        <taxon>Streptophyta</taxon>
        <taxon>Embryophyta</taxon>
        <taxon>Tracheophyta</taxon>
        <taxon>Spermatophyta</taxon>
        <taxon>Magnoliopsida</taxon>
        <taxon>eudicotyledons</taxon>
        <taxon>Gunneridae</taxon>
        <taxon>Pentapetalae</taxon>
        <taxon>asterids</taxon>
        <taxon>campanulids</taxon>
        <taxon>Aquifoliales</taxon>
        <taxon>Aquifoliaceae</taxon>
        <taxon>Ilex</taxon>
    </lineage>
</organism>
<dbReference type="Pfam" id="PF01459">
    <property type="entry name" value="Porin_3"/>
    <property type="match status" value="1"/>
</dbReference>
<comment type="caution">
    <text evidence="2">The sequence shown here is derived from an EMBL/GenBank/DDBJ whole genome shotgun (WGS) entry which is preliminary data.</text>
</comment>
<protein>
    <submittedName>
        <fullName evidence="2">Uncharacterized protein</fullName>
    </submittedName>
</protein>
<dbReference type="InterPro" id="IPR027246">
    <property type="entry name" value="Porin_Euk/Tom40"/>
</dbReference>
<dbReference type="CDD" id="cd07306">
    <property type="entry name" value="Porin3_VDAC"/>
    <property type="match status" value="1"/>
</dbReference>
<dbReference type="PANTHER" id="PTHR11743">
    <property type="entry name" value="VOLTAGE-DEPENDENT ANION-SELECTIVE CHANNEL"/>
    <property type="match status" value="1"/>
</dbReference>
<dbReference type="InterPro" id="IPR023614">
    <property type="entry name" value="Porin_dom_sf"/>
</dbReference>
<reference evidence="2 3" key="1">
    <citation type="submission" date="2024-02" db="EMBL/GenBank/DDBJ databases">
        <authorList>
            <person name="Vignale AGUSTIN F."/>
            <person name="Sosa J E."/>
            <person name="Modenutti C."/>
        </authorList>
    </citation>
    <scope>NUCLEOTIDE SEQUENCE [LARGE SCALE GENOMIC DNA]</scope>
</reference>
<dbReference type="GO" id="GO:0005739">
    <property type="term" value="C:mitochondrion"/>
    <property type="evidence" value="ECO:0007669"/>
    <property type="project" value="UniProtKB-ARBA"/>
</dbReference>
<sequence>MIKQPGIYPDIGSKARDLLYKNYTRQPSIHYHYGCFDWSFHLLCQINDIVPGLGTGFRFSLPFQRSNRVELQYLHDFIGITAGIGLTSKPLLHFSGVVGESLFSIGTDLSFDSATGKFAKCNAGFSFNSSILIASLTLNDMADSVIASCYHPVNPLTNSAIAAEVRHRFLSNETTLAFGAQHAVFPFTLVKARVDTNGKLGALIQQELLDTFFLTLDGQVDVKAVTRSAKLGLSVAFMH</sequence>
<accession>A0ABC8U509</accession>
<dbReference type="PANTHER" id="PTHR11743:SF78">
    <property type="entry name" value="MITOCHONDRIAL OUTER MEMBRANE PROTEIN PORIN OF 36 KDA-LIKE"/>
    <property type="match status" value="1"/>
</dbReference>
<dbReference type="AlphaFoldDB" id="A0ABC8U509"/>
<dbReference type="Proteomes" id="UP001642360">
    <property type="component" value="Unassembled WGS sequence"/>
</dbReference>
<gene>
    <name evidence="2" type="ORF">ILEXP_LOCUS45186</name>
</gene>
<comment type="similarity">
    <text evidence="1">Belongs to the eukaryotic mitochondrial porin (TC 1.B.8.1) family.</text>
</comment>
<evidence type="ECO:0000313" key="3">
    <source>
        <dbReference type="Proteomes" id="UP001642360"/>
    </source>
</evidence>
<name>A0ABC8U509_9AQUA</name>
<dbReference type="Gene3D" id="2.40.160.10">
    <property type="entry name" value="Porin"/>
    <property type="match status" value="1"/>
</dbReference>
<dbReference type="InterPro" id="IPR001925">
    <property type="entry name" value="Porin_Euk"/>
</dbReference>